<comment type="caution">
    <text evidence="2">The sequence shown here is derived from an EMBL/GenBank/DDBJ whole genome shotgun (WGS) entry which is preliminary data.</text>
</comment>
<accession>A0A9D6AE43</accession>
<proteinExistence type="predicted"/>
<organism evidence="2 3">
    <name type="scientific">Lancefieldella parvula</name>
    <dbReference type="NCBI Taxonomy" id="1382"/>
    <lineage>
        <taxon>Bacteria</taxon>
        <taxon>Bacillati</taxon>
        <taxon>Actinomycetota</taxon>
        <taxon>Coriobacteriia</taxon>
        <taxon>Coriobacteriales</taxon>
        <taxon>Atopobiaceae</taxon>
        <taxon>Lancefieldella</taxon>
    </lineage>
</organism>
<protein>
    <submittedName>
        <fullName evidence="2">DUF4143 domain-containing protein</fullName>
    </submittedName>
</protein>
<evidence type="ECO:0000259" key="1">
    <source>
        <dbReference type="Pfam" id="PF13635"/>
    </source>
</evidence>
<dbReference type="Pfam" id="PF13635">
    <property type="entry name" value="DUF4143"/>
    <property type="match status" value="1"/>
</dbReference>
<gene>
    <name evidence="2" type="ORF">HXK24_02760</name>
</gene>
<dbReference type="AlphaFoldDB" id="A0A9D6AE43"/>
<sequence length="162" mass="17569">LSGWDAPIRSKSRLRTKPKRYFCDTSLVASLLGVDSSRLLKDGQLFGLLIESLCIHDLSVYVSALPKSYGGSLRYYADADGLEVDAIIELTDGRWAAIEIKMGESKVEDAAANLIRVARKVAANPAARNPKPSFMAVLLGKGTMARRRSDGIYVIPIDTLGA</sequence>
<dbReference type="EMBL" id="JABZGU010000041">
    <property type="protein sequence ID" value="MBF4802731.1"/>
    <property type="molecule type" value="Genomic_DNA"/>
</dbReference>
<evidence type="ECO:0000313" key="3">
    <source>
        <dbReference type="Proteomes" id="UP000787322"/>
    </source>
</evidence>
<reference evidence="2" key="1">
    <citation type="submission" date="2020-04" db="EMBL/GenBank/DDBJ databases">
        <title>Deep metagenomics examines the oral microbiome during advanced dental caries in children, revealing novel taxa and co-occurrences with host molecules.</title>
        <authorList>
            <person name="Baker J.L."/>
            <person name="Morton J.T."/>
            <person name="Dinis M."/>
            <person name="Alvarez R."/>
            <person name="Tran N.C."/>
            <person name="Knight R."/>
            <person name="Edlund A."/>
        </authorList>
    </citation>
    <scope>NUCLEOTIDE SEQUENCE</scope>
    <source>
        <strain evidence="2">JCVI_3_bin.11</strain>
    </source>
</reference>
<dbReference type="PANTHER" id="PTHR43566:SF1">
    <property type="entry name" value="AAA+ ATPASE DOMAIN-CONTAINING PROTEIN"/>
    <property type="match status" value="1"/>
</dbReference>
<dbReference type="Proteomes" id="UP000787322">
    <property type="component" value="Unassembled WGS sequence"/>
</dbReference>
<name>A0A9D6AE43_9ACTN</name>
<feature type="domain" description="DUF4143" evidence="1">
    <location>
        <begin position="2"/>
        <end position="102"/>
    </location>
</feature>
<dbReference type="PANTHER" id="PTHR43566">
    <property type="entry name" value="CONSERVED PROTEIN"/>
    <property type="match status" value="1"/>
</dbReference>
<feature type="non-terminal residue" evidence="2">
    <location>
        <position position="1"/>
    </location>
</feature>
<dbReference type="InterPro" id="IPR025420">
    <property type="entry name" value="DUF4143"/>
</dbReference>
<evidence type="ECO:0000313" key="2">
    <source>
        <dbReference type="EMBL" id="MBF4802731.1"/>
    </source>
</evidence>